<evidence type="ECO:0000313" key="3">
    <source>
        <dbReference type="EMBL" id="PVX51958.1"/>
    </source>
</evidence>
<keyword evidence="2" id="KW-1133">Transmembrane helix</keyword>
<proteinExistence type="predicted"/>
<dbReference type="EMBL" id="QENZ01000003">
    <property type="protein sequence ID" value="PVX51958.1"/>
    <property type="molecule type" value="Genomic_DNA"/>
</dbReference>
<dbReference type="AlphaFoldDB" id="A0A7L4UQ96"/>
<name>A0A7L4UQ96_BALHA</name>
<protein>
    <recommendedName>
        <fullName evidence="5">DUF4834 domain-containing protein</fullName>
    </recommendedName>
</protein>
<dbReference type="Proteomes" id="UP000251835">
    <property type="component" value="Unassembled WGS sequence"/>
</dbReference>
<keyword evidence="2" id="KW-0472">Membrane</keyword>
<feature type="compositionally biased region" description="Basic and acidic residues" evidence="1">
    <location>
        <begin position="53"/>
        <end position="69"/>
    </location>
</feature>
<dbReference type="RefSeq" id="WP_116495524.1">
    <property type="nucleotide sequence ID" value="NZ_QENZ01000003.1"/>
</dbReference>
<accession>A0A7L4UQ96</accession>
<evidence type="ECO:0008006" key="5">
    <source>
        <dbReference type="Google" id="ProtNLM"/>
    </source>
</evidence>
<organism evidence="3 4">
    <name type="scientific">Balneicella halophila</name>
    <dbReference type="NCBI Taxonomy" id="1537566"/>
    <lineage>
        <taxon>Bacteria</taxon>
        <taxon>Pseudomonadati</taxon>
        <taxon>Bacteroidota</taxon>
        <taxon>Bacteroidia</taxon>
        <taxon>Bacteroidales</taxon>
        <taxon>Balneicellaceae</taxon>
        <taxon>Balneicella</taxon>
    </lineage>
</organism>
<evidence type="ECO:0000313" key="4">
    <source>
        <dbReference type="Proteomes" id="UP000251835"/>
    </source>
</evidence>
<feature type="transmembrane region" description="Helical" evidence="2">
    <location>
        <begin position="6"/>
        <end position="26"/>
    </location>
</feature>
<evidence type="ECO:0000256" key="2">
    <source>
        <dbReference type="SAM" id="Phobius"/>
    </source>
</evidence>
<feature type="region of interest" description="Disordered" evidence="1">
    <location>
        <begin position="53"/>
        <end position="76"/>
    </location>
</feature>
<evidence type="ECO:0000256" key="1">
    <source>
        <dbReference type="SAM" id="MobiDB-lite"/>
    </source>
</evidence>
<gene>
    <name evidence="3" type="ORF">C7377_0252</name>
</gene>
<reference evidence="3 4" key="1">
    <citation type="submission" date="2018-05" db="EMBL/GenBank/DDBJ databases">
        <title>Genomic Encyclopedia of Type Strains, Phase IV (KMG-IV): sequencing the most valuable type-strain genomes for metagenomic binning, comparative biology and taxonomic classification.</title>
        <authorList>
            <person name="Goeker M."/>
        </authorList>
    </citation>
    <scope>NUCLEOTIDE SEQUENCE [LARGE SCALE GENOMIC DNA]</scope>
    <source>
        <strain evidence="3 4">DSM 28579</strain>
    </source>
</reference>
<comment type="caution">
    <text evidence="3">The sequence shown here is derived from an EMBL/GenBank/DDBJ whole genome shotgun (WGS) entry which is preliminary data.</text>
</comment>
<sequence>MGGLIRIIVIALLVWYGFRIIFRYIFPFILGSYITREEQKNVKQEGDVTIHLDKKSPRETEGKEQKGEYVDYEEIE</sequence>
<keyword evidence="2" id="KW-0812">Transmembrane</keyword>
<keyword evidence="4" id="KW-1185">Reference proteome</keyword>